<protein>
    <submittedName>
        <fullName evidence="9">Multidrug transporter AcrB</fullName>
    </submittedName>
</protein>
<feature type="transmembrane region" description="Helical" evidence="8">
    <location>
        <begin position="526"/>
        <end position="543"/>
    </location>
</feature>
<dbReference type="Gene3D" id="1.20.1640.10">
    <property type="entry name" value="Multidrug efflux transporter AcrB transmembrane domain"/>
    <property type="match status" value="2"/>
</dbReference>
<dbReference type="PRINTS" id="PR00702">
    <property type="entry name" value="ACRIFLAVINRP"/>
</dbReference>
<dbReference type="AlphaFoldDB" id="A0A2S5TDP2"/>
<evidence type="ECO:0000313" key="10">
    <source>
        <dbReference type="Proteomes" id="UP000238220"/>
    </source>
</evidence>
<evidence type="ECO:0000256" key="1">
    <source>
        <dbReference type="ARBA" id="ARBA00004429"/>
    </source>
</evidence>
<dbReference type="SUPFAM" id="SSF82866">
    <property type="entry name" value="Multidrug efflux transporter AcrB transmembrane domain"/>
    <property type="match status" value="2"/>
</dbReference>
<dbReference type="PANTHER" id="PTHR32063:SF14">
    <property type="entry name" value="BLL4319 PROTEIN"/>
    <property type="match status" value="1"/>
</dbReference>
<dbReference type="PANTHER" id="PTHR32063">
    <property type="match status" value="1"/>
</dbReference>
<dbReference type="GO" id="GO:0042910">
    <property type="term" value="F:xenobiotic transmembrane transporter activity"/>
    <property type="evidence" value="ECO:0007669"/>
    <property type="project" value="TreeGrafter"/>
</dbReference>
<feature type="transmembrane region" description="Helical" evidence="8">
    <location>
        <begin position="12"/>
        <end position="30"/>
    </location>
</feature>
<dbReference type="FunFam" id="1.20.1640.10:FF:000001">
    <property type="entry name" value="Efflux pump membrane transporter"/>
    <property type="match status" value="1"/>
</dbReference>
<gene>
    <name evidence="9" type="ORF">C3942_14935</name>
</gene>
<feature type="transmembrane region" description="Helical" evidence="8">
    <location>
        <begin position="985"/>
        <end position="1006"/>
    </location>
</feature>
<comment type="caution">
    <text evidence="9">The sequence shown here is derived from an EMBL/GenBank/DDBJ whole genome shotgun (WGS) entry which is preliminary data.</text>
</comment>
<proteinExistence type="predicted"/>
<accession>A0A2S5TDP2</accession>
<feature type="transmembrane region" description="Helical" evidence="8">
    <location>
        <begin position="336"/>
        <end position="353"/>
    </location>
</feature>
<feature type="transmembrane region" description="Helical" evidence="8">
    <location>
        <begin position="884"/>
        <end position="904"/>
    </location>
</feature>
<evidence type="ECO:0000256" key="5">
    <source>
        <dbReference type="ARBA" id="ARBA00022692"/>
    </source>
</evidence>
<feature type="transmembrane region" description="Helical" evidence="8">
    <location>
        <begin position="360"/>
        <end position="380"/>
    </location>
</feature>
<feature type="transmembrane region" description="Helical" evidence="8">
    <location>
        <begin position="386"/>
        <end position="410"/>
    </location>
</feature>
<keyword evidence="2" id="KW-0813">Transport</keyword>
<dbReference type="Proteomes" id="UP000238220">
    <property type="component" value="Unassembled WGS sequence"/>
</dbReference>
<evidence type="ECO:0000313" key="9">
    <source>
        <dbReference type="EMBL" id="PPE73114.1"/>
    </source>
</evidence>
<dbReference type="Gene3D" id="3.30.70.1440">
    <property type="entry name" value="Multidrug efflux transporter AcrB pore domain"/>
    <property type="match status" value="1"/>
</dbReference>
<evidence type="ECO:0000256" key="3">
    <source>
        <dbReference type="ARBA" id="ARBA00022475"/>
    </source>
</evidence>
<reference evidence="9 10" key="1">
    <citation type="submission" date="2018-02" db="EMBL/GenBank/DDBJ databases">
        <title>Genome sequencing of Solimonas sp. HR-BB.</title>
        <authorList>
            <person name="Lee Y."/>
            <person name="Jeon C.O."/>
        </authorList>
    </citation>
    <scope>NUCLEOTIDE SEQUENCE [LARGE SCALE GENOMIC DNA]</scope>
    <source>
        <strain evidence="9 10">HR-BB</strain>
    </source>
</reference>
<dbReference type="InterPro" id="IPR001036">
    <property type="entry name" value="Acrflvin-R"/>
</dbReference>
<evidence type="ECO:0000256" key="6">
    <source>
        <dbReference type="ARBA" id="ARBA00022989"/>
    </source>
</evidence>
<comment type="subcellular location">
    <subcellularLocation>
        <location evidence="1">Cell inner membrane</location>
        <topology evidence="1">Multi-pass membrane protein</topology>
    </subcellularLocation>
</comment>
<keyword evidence="7 8" id="KW-0472">Membrane</keyword>
<dbReference type="OrthoDB" id="9757904at2"/>
<dbReference type="Gene3D" id="3.30.2090.10">
    <property type="entry name" value="Multidrug efflux transporter AcrB TolC docking domain, DN and DC subdomains"/>
    <property type="match status" value="2"/>
</dbReference>
<dbReference type="SUPFAM" id="SSF82693">
    <property type="entry name" value="Multidrug efflux transporter AcrB pore domain, PN1, PN2, PC1 and PC2 subdomains"/>
    <property type="match status" value="4"/>
</dbReference>
<keyword evidence="4" id="KW-0997">Cell inner membrane</keyword>
<keyword evidence="10" id="KW-1185">Reference proteome</keyword>
<evidence type="ECO:0000256" key="7">
    <source>
        <dbReference type="ARBA" id="ARBA00023136"/>
    </source>
</evidence>
<keyword evidence="3" id="KW-1003">Cell membrane</keyword>
<evidence type="ECO:0000256" key="2">
    <source>
        <dbReference type="ARBA" id="ARBA00022448"/>
    </source>
</evidence>
<dbReference type="RefSeq" id="WP_104231153.1">
    <property type="nucleotide sequence ID" value="NZ_PSNW01000008.1"/>
</dbReference>
<dbReference type="SUPFAM" id="SSF82714">
    <property type="entry name" value="Multidrug efflux transporter AcrB TolC docking domain, DN and DC subdomains"/>
    <property type="match status" value="2"/>
</dbReference>
<dbReference type="Gene3D" id="3.30.70.1320">
    <property type="entry name" value="Multidrug efflux transporter AcrB pore domain like"/>
    <property type="match status" value="1"/>
</dbReference>
<keyword evidence="6 8" id="KW-1133">Transmembrane helix</keyword>
<sequence>MWITDTSVKRPVLATVINLLLVVFGLFGLSSTSVREYPDIDPPIVSISTAYTGASAAVVETQITQLIEDRVAGIEGIRTVTSSSRDGRSQINVEFELSRNIDDAANDVRDRVSGVVGRLPDQVDPPEIAKADADSSPILWFVLTSDRMDTLQLTDYAERYLVDRFSTIDGVSQVRYGGDRRYAMRVWLDRGRLAARGLTAEDIENALRQQNIERPAGRIESDEREFGLRTARPFRSAEDFNNLVVSRGADGFPVRLSDVAKVELGPQNPRGAFRANGAGALGIGIVKTSTANTLTVAQQAKEMASAIGPDLPEGMKLEVNYDTSSFIEASLHEVELTLIYAALFVILVIFLFLGNARATLIPAITVPISLLASFIFLHAFGFSINILTLLALVLAIGLVVDDAIVMVENIHRRIELGESPLLASYRGAREVGFAIVAVTAVLVAVFVPIGFLEGNVGRLFREFALALAGSVICSAVVALTLSPVLSAALLRKNDHGSRFVEGIENGFERLSQAYGRTLGGFVRRPALAWAALAALGLGTWLLFRMVPQEFAPAEDRGGFIIQVTAPEGASLGYTGREMERIEALITPRIGQGEIERVMLRIPSIGGGNDDVNNGNLSLSLVDWKSRERSSAEIGEEYSKALRDLPGVRAVVNQRAGFGQRGGASQPVQVVLGGSNYAELAEWRDRILSRAAENPGLQRLDSDYKETKPQIELDMDLDRAGDRGVPVSAISTALETFMGGRVVTRFEQAGEEYDIILQAPDEQRRDPQDLSDIYVRSQTDGSLVPLTSLVTLKEKAAAATYNRTDRLRSITISASLAPGYTLGQALDYMEDLIREELPQQVRLSYKGESRDFKESSSALLFTFGMALLIVYLALAAQFESFVHPIVIMTTVPLAVFGALGALWALGITLNVYAQIGIVMLIGLAAKNGILIVEFANQQRDAGKGFEEALMEASRIRLRPILMTSVATMAGAVPLIFSTGAGHEARAILGIVIFFGVLFSTVLTLYVVPAFYSALCRGTGSPGRHAARLQREEAGSPELPIA</sequence>
<dbReference type="Pfam" id="PF00873">
    <property type="entry name" value="ACR_tran"/>
    <property type="match status" value="1"/>
</dbReference>
<name>A0A2S5TDP2_9GAMM</name>
<feature type="transmembrane region" description="Helical" evidence="8">
    <location>
        <begin position="857"/>
        <end position="877"/>
    </location>
</feature>
<evidence type="ECO:0000256" key="8">
    <source>
        <dbReference type="SAM" id="Phobius"/>
    </source>
</evidence>
<evidence type="ECO:0000256" key="4">
    <source>
        <dbReference type="ARBA" id="ARBA00022519"/>
    </source>
</evidence>
<dbReference type="Gene3D" id="3.30.70.1430">
    <property type="entry name" value="Multidrug efflux transporter AcrB pore domain"/>
    <property type="match status" value="2"/>
</dbReference>
<feature type="transmembrane region" description="Helical" evidence="8">
    <location>
        <begin position="463"/>
        <end position="490"/>
    </location>
</feature>
<keyword evidence="5 8" id="KW-0812">Transmembrane</keyword>
<organism evidence="9 10">
    <name type="scientific">Solimonas fluminis</name>
    <dbReference type="NCBI Taxonomy" id="2086571"/>
    <lineage>
        <taxon>Bacteria</taxon>
        <taxon>Pseudomonadati</taxon>
        <taxon>Pseudomonadota</taxon>
        <taxon>Gammaproteobacteria</taxon>
        <taxon>Nevskiales</taxon>
        <taxon>Nevskiaceae</taxon>
        <taxon>Solimonas</taxon>
    </lineage>
</organism>
<feature type="transmembrane region" description="Helical" evidence="8">
    <location>
        <begin position="910"/>
        <end position="934"/>
    </location>
</feature>
<dbReference type="EMBL" id="PSNW01000008">
    <property type="protein sequence ID" value="PPE73114.1"/>
    <property type="molecule type" value="Genomic_DNA"/>
</dbReference>
<dbReference type="InterPro" id="IPR027463">
    <property type="entry name" value="AcrB_DN_DC_subdom"/>
</dbReference>
<dbReference type="GO" id="GO:0005886">
    <property type="term" value="C:plasma membrane"/>
    <property type="evidence" value="ECO:0007669"/>
    <property type="project" value="UniProtKB-SubCell"/>
</dbReference>
<feature type="transmembrane region" description="Helical" evidence="8">
    <location>
        <begin position="959"/>
        <end position="979"/>
    </location>
</feature>
<feature type="transmembrane region" description="Helical" evidence="8">
    <location>
        <begin position="431"/>
        <end position="451"/>
    </location>
</feature>